<dbReference type="Proteomes" id="UP000249633">
    <property type="component" value="Unassembled WGS sequence"/>
</dbReference>
<feature type="transmembrane region" description="Helical" evidence="1">
    <location>
        <begin position="398"/>
        <end position="418"/>
    </location>
</feature>
<feature type="transmembrane region" description="Helical" evidence="1">
    <location>
        <begin position="118"/>
        <end position="138"/>
    </location>
</feature>
<organism evidence="2 3">
    <name type="scientific">Roseateles depolymerans</name>
    <dbReference type="NCBI Taxonomy" id="76731"/>
    <lineage>
        <taxon>Bacteria</taxon>
        <taxon>Pseudomonadati</taxon>
        <taxon>Pseudomonadota</taxon>
        <taxon>Betaproteobacteria</taxon>
        <taxon>Burkholderiales</taxon>
        <taxon>Sphaerotilaceae</taxon>
        <taxon>Roseateles</taxon>
    </lineage>
</organism>
<name>A0A2W5DFP1_9BURK</name>
<reference evidence="2 3" key="1">
    <citation type="submission" date="2017-08" db="EMBL/GenBank/DDBJ databases">
        <title>Infants hospitalized years apart are colonized by the same room-sourced microbial strains.</title>
        <authorList>
            <person name="Brooks B."/>
            <person name="Olm M.R."/>
            <person name="Firek B.A."/>
            <person name="Baker R."/>
            <person name="Thomas B.C."/>
            <person name="Morowitz M.J."/>
            <person name="Banfield J.F."/>
        </authorList>
    </citation>
    <scope>NUCLEOTIDE SEQUENCE [LARGE SCALE GENOMIC DNA]</scope>
    <source>
        <strain evidence="2">S2_012_000_R2_81</strain>
    </source>
</reference>
<feature type="transmembrane region" description="Helical" evidence="1">
    <location>
        <begin position="450"/>
        <end position="469"/>
    </location>
</feature>
<evidence type="ECO:0000313" key="2">
    <source>
        <dbReference type="EMBL" id="PZP30715.1"/>
    </source>
</evidence>
<feature type="transmembrane region" description="Helical" evidence="1">
    <location>
        <begin position="286"/>
        <end position="306"/>
    </location>
</feature>
<keyword evidence="1" id="KW-0472">Membrane</keyword>
<protein>
    <submittedName>
        <fullName evidence="2">Uncharacterized protein</fullName>
    </submittedName>
</protein>
<keyword evidence="1" id="KW-0812">Transmembrane</keyword>
<feature type="transmembrane region" description="Helical" evidence="1">
    <location>
        <begin position="145"/>
        <end position="163"/>
    </location>
</feature>
<dbReference type="AlphaFoldDB" id="A0A2W5DFP1"/>
<feature type="transmembrane region" description="Helical" evidence="1">
    <location>
        <begin position="92"/>
        <end position="112"/>
    </location>
</feature>
<feature type="transmembrane region" description="Helical" evidence="1">
    <location>
        <begin position="374"/>
        <end position="392"/>
    </location>
</feature>
<proteinExistence type="predicted"/>
<dbReference type="EMBL" id="QFOD01000013">
    <property type="protein sequence ID" value="PZP30715.1"/>
    <property type="molecule type" value="Genomic_DNA"/>
</dbReference>
<comment type="caution">
    <text evidence="2">The sequence shown here is derived from an EMBL/GenBank/DDBJ whole genome shotgun (WGS) entry which is preliminary data.</text>
</comment>
<feature type="transmembrane region" description="Helical" evidence="1">
    <location>
        <begin position="28"/>
        <end position="45"/>
    </location>
</feature>
<feature type="transmembrane region" description="Helical" evidence="1">
    <location>
        <begin position="318"/>
        <end position="341"/>
    </location>
</feature>
<sequence>MNAASSTSRILLAPWQQLDPATRWPRRLIWACALVGTIVIVALTQRVSLRLAVAAGLADLLLQFLWVMLASSLTEQNHPTLARLAPGHRQQLLRVTMGGWLTVSGLGTLLLWAGLPPLPFSLATLWLVHSALGVYLFWAVRQWQLWLLSWLLPSLFFSLNLGHRLQPLWQSLAQLWQGQPVLCGLLAAALLATLLAHGLGRGDARHRANYELFTRMRRAMRGQRGGPSTGFAAWGRPGEWLTAPVERAMAFWLHRSLTSATPARASVMRRAEIVLHGSQHWLRQGLTVLLILAFVGLCLGVAGMLAGPHFGKNWKSGAFGMAIGLMSMGINPAFMLPAMLWHSRREQALLRLLPGMPQGKSLNRAVARLQLRHTLTAWLLCTTGLVVLALAADHVETLALGVAALPVCVAWPLSAPACMRAPGSYSATVPIGLYIVLMVGVLWLNQSDGVPMLAMAAVSLALSIAAGVWRWRRLLAAPTALPAGRLG</sequence>
<evidence type="ECO:0000313" key="3">
    <source>
        <dbReference type="Proteomes" id="UP000249633"/>
    </source>
</evidence>
<feature type="transmembrane region" description="Helical" evidence="1">
    <location>
        <begin position="425"/>
        <end position="444"/>
    </location>
</feature>
<feature type="transmembrane region" description="Helical" evidence="1">
    <location>
        <begin position="175"/>
        <end position="197"/>
    </location>
</feature>
<gene>
    <name evidence="2" type="ORF">DI603_14430</name>
</gene>
<feature type="transmembrane region" description="Helical" evidence="1">
    <location>
        <begin position="51"/>
        <end position="71"/>
    </location>
</feature>
<evidence type="ECO:0000256" key="1">
    <source>
        <dbReference type="SAM" id="Phobius"/>
    </source>
</evidence>
<accession>A0A2W5DFP1</accession>
<keyword evidence="1" id="KW-1133">Transmembrane helix</keyword>